<dbReference type="GO" id="GO:0008270">
    <property type="term" value="F:zinc ion binding"/>
    <property type="evidence" value="ECO:0007669"/>
    <property type="project" value="UniProtKB-KW"/>
</dbReference>
<dbReference type="EMBL" id="CAJOBH010290341">
    <property type="protein sequence ID" value="CAF5180385.1"/>
    <property type="molecule type" value="Genomic_DNA"/>
</dbReference>
<dbReference type="InterPro" id="IPR013083">
    <property type="entry name" value="Znf_RING/FYVE/PHD"/>
</dbReference>
<reference evidence="5" key="1">
    <citation type="submission" date="2021-02" db="EMBL/GenBank/DDBJ databases">
        <authorList>
            <person name="Nowell W R."/>
        </authorList>
    </citation>
    <scope>NUCLEOTIDE SEQUENCE</scope>
</reference>
<keyword evidence="3" id="KW-0862">Zinc</keyword>
<dbReference type="EMBL" id="CAJOBJ010027269">
    <property type="protein sequence ID" value="CAF4251694.1"/>
    <property type="molecule type" value="Genomic_DNA"/>
</dbReference>
<dbReference type="Pfam" id="PF00628">
    <property type="entry name" value="PHD"/>
    <property type="match status" value="1"/>
</dbReference>
<evidence type="ECO:0000256" key="1">
    <source>
        <dbReference type="ARBA" id="ARBA00022723"/>
    </source>
</evidence>
<evidence type="ECO:0000313" key="7">
    <source>
        <dbReference type="EMBL" id="CAF5180385.1"/>
    </source>
</evidence>
<evidence type="ECO:0000313" key="6">
    <source>
        <dbReference type="EMBL" id="CAF4251694.1"/>
    </source>
</evidence>
<gene>
    <name evidence="7" type="ORF">BYL167_LOCUS78865</name>
    <name evidence="6" type="ORF">GIL414_LOCUS23726</name>
    <name evidence="5" type="ORF">SMN809_LOCUS23228</name>
</gene>
<proteinExistence type="predicted"/>
<comment type="caution">
    <text evidence="5">The sequence shown here is derived from an EMBL/GenBank/DDBJ whole genome shotgun (WGS) entry which is preliminary data.</text>
</comment>
<dbReference type="GO" id="GO:0061630">
    <property type="term" value="F:ubiquitin protein ligase activity"/>
    <property type="evidence" value="ECO:0007669"/>
    <property type="project" value="InterPro"/>
</dbReference>
<dbReference type="PANTHER" id="PTHR13513:SF9">
    <property type="entry name" value="E3 UBIQUITIN-PROTEIN LIGASE UBR7-RELATED"/>
    <property type="match status" value="1"/>
</dbReference>
<dbReference type="EMBL" id="CAJOBI010023894">
    <property type="protein sequence ID" value="CAF4233091.1"/>
    <property type="molecule type" value="Genomic_DNA"/>
</dbReference>
<feature type="domain" description="PHD-type" evidence="4">
    <location>
        <begin position="3"/>
        <end position="43"/>
    </location>
</feature>
<dbReference type="PANTHER" id="PTHR13513">
    <property type="entry name" value="E3 UBIQUITIN-PROTEIN LIGASE UBR7"/>
    <property type="match status" value="1"/>
</dbReference>
<dbReference type="InterPro" id="IPR011011">
    <property type="entry name" value="Znf_FYVE_PHD"/>
</dbReference>
<dbReference type="InterPro" id="IPR019787">
    <property type="entry name" value="Znf_PHD-finger"/>
</dbReference>
<evidence type="ECO:0000256" key="3">
    <source>
        <dbReference type="ARBA" id="ARBA00022833"/>
    </source>
</evidence>
<dbReference type="AlphaFoldDB" id="A0A8S2SMX1"/>
<dbReference type="Proteomes" id="UP000676336">
    <property type="component" value="Unassembled WGS sequence"/>
</dbReference>
<dbReference type="GO" id="GO:0005737">
    <property type="term" value="C:cytoplasm"/>
    <property type="evidence" value="ECO:0007669"/>
    <property type="project" value="TreeGrafter"/>
</dbReference>
<feature type="non-terminal residue" evidence="5">
    <location>
        <position position="1"/>
    </location>
</feature>
<evidence type="ECO:0000256" key="2">
    <source>
        <dbReference type="ARBA" id="ARBA00022771"/>
    </source>
</evidence>
<protein>
    <recommendedName>
        <fullName evidence="4">PHD-type domain-containing protein</fullName>
    </recommendedName>
</protein>
<organism evidence="5 8">
    <name type="scientific">Rotaria magnacalcarata</name>
    <dbReference type="NCBI Taxonomy" id="392030"/>
    <lineage>
        <taxon>Eukaryota</taxon>
        <taxon>Metazoa</taxon>
        <taxon>Spiralia</taxon>
        <taxon>Gnathifera</taxon>
        <taxon>Rotifera</taxon>
        <taxon>Eurotatoria</taxon>
        <taxon>Bdelloidea</taxon>
        <taxon>Philodinida</taxon>
        <taxon>Philodinidae</taxon>
        <taxon>Rotaria</taxon>
    </lineage>
</organism>
<evidence type="ECO:0000259" key="4">
    <source>
        <dbReference type="Pfam" id="PF00628"/>
    </source>
</evidence>
<keyword evidence="1" id="KW-0479">Metal-binding</keyword>
<sequence length="70" mass="8357">TGDDDAMIQCMICEDWFHSQHLGVPLPMEENEADQSDMICQGCVLKYPFLIHYDGKKKEYNIIWKYYFLF</sequence>
<accession>A0A8S2SMX1</accession>
<dbReference type="Gene3D" id="3.30.40.10">
    <property type="entry name" value="Zinc/RING finger domain, C3HC4 (zinc finger)"/>
    <property type="match status" value="1"/>
</dbReference>
<name>A0A8S2SMX1_9BILA</name>
<keyword evidence="2" id="KW-0863">Zinc-finger</keyword>
<evidence type="ECO:0000313" key="8">
    <source>
        <dbReference type="Proteomes" id="UP000676336"/>
    </source>
</evidence>
<evidence type="ECO:0000313" key="5">
    <source>
        <dbReference type="EMBL" id="CAF4233091.1"/>
    </source>
</evidence>
<dbReference type="Proteomes" id="UP000681967">
    <property type="component" value="Unassembled WGS sequence"/>
</dbReference>
<dbReference type="SUPFAM" id="SSF57903">
    <property type="entry name" value="FYVE/PHD zinc finger"/>
    <property type="match status" value="1"/>
</dbReference>
<dbReference type="InterPro" id="IPR040204">
    <property type="entry name" value="UBR7"/>
</dbReference>
<dbReference type="Proteomes" id="UP000681720">
    <property type="component" value="Unassembled WGS sequence"/>
</dbReference>